<dbReference type="EMBL" id="CAIIXF020000007">
    <property type="protein sequence ID" value="CAH1789137.1"/>
    <property type="molecule type" value="Genomic_DNA"/>
</dbReference>
<keyword evidence="5 9" id="KW-1133">Transmembrane helix</keyword>
<keyword evidence="9" id="KW-0735">Signal-anchor</keyword>
<keyword evidence="3 9" id="KW-0808">Transferase</keyword>
<comment type="subcellular location">
    <subcellularLocation>
        <location evidence="1 9">Golgi apparatus membrane</location>
        <topology evidence="1 9">Single-pass type II membrane protein</topology>
    </subcellularLocation>
</comment>
<dbReference type="PANTHER" id="PTHR12137:SF54">
    <property type="entry name" value="CARBOHYDRATE SULFOTRANSFERASE"/>
    <property type="match status" value="1"/>
</dbReference>
<evidence type="ECO:0000256" key="5">
    <source>
        <dbReference type="ARBA" id="ARBA00022989"/>
    </source>
</evidence>
<keyword evidence="6 9" id="KW-0333">Golgi apparatus</keyword>
<evidence type="ECO:0000313" key="10">
    <source>
        <dbReference type="EMBL" id="CAH1789137.1"/>
    </source>
</evidence>
<gene>
    <name evidence="10" type="ORF">OFUS_LOCUS14547</name>
</gene>
<dbReference type="AlphaFoldDB" id="A0A8S4P7I8"/>
<proteinExistence type="inferred from homology"/>
<reference evidence="10" key="1">
    <citation type="submission" date="2022-03" db="EMBL/GenBank/DDBJ databases">
        <authorList>
            <person name="Martin C."/>
        </authorList>
    </citation>
    <scope>NUCLEOTIDE SEQUENCE</scope>
</reference>
<keyword evidence="9" id="KW-0119">Carbohydrate metabolism</keyword>
<keyword evidence="11" id="KW-1185">Reference proteome</keyword>
<evidence type="ECO:0000313" key="11">
    <source>
        <dbReference type="Proteomes" id="UP000749559"/>
    </source>
</evidence>
<evidence type="ECO:0000256" key="6">
    <source>
        <dbReference type="ARBA" id="ARBA00023034"/>
    </source>
</evidence>
<evidence type="ECO:0000256" key="1">
    <source>
        <dbReference type="ARBA" id="ARBA00004323"/>
    </source>
</evidence>
<keyword evidence="8 9" id="KW-0325">Glycoprotein</keyword>
<comment type="similarity">
    <text evidence="2 9">Belongs to the sulfotransferase 2 family.</text>
</comment>
<dbReference type="EC" id="2.8.2.-" evidence="9"/>
<dbReference type="Proteomes" id="UP000749559">
    <property type="component" value="Unassembled WGS sequence"/>
</dbReference>
<organism evidence="10 11">
    <name type="scientific">Owenia fusiformis</name>
    <name type="common">Polychaete worm</name>
    <dbReference type="NCBI Taxonomy" id="6347"/>
    <lineage>
        <taxon>Eukaryota</taxon>
        <taxon>Metazoa</taxon>
        <taxon>Spiralia</taxon>
        <taxon>Lophotrochozoa</taxon>
        <taxon>Annelida</taxon>
        <taxon>Polychaeta</taxon>
        <taxon>Sedentaria</taxon>
        <taxon>Canalipalpata</taxon>
        <taxon>Sabellida</taxon>
        <taxon>Oweniida</taxon>
        <taxon>Oweniidae</taxon>
        <taxon>Owenia</taxon>
    </lineage>
</organism>
<evidence type="ECO:0000256" key="2">
    <source>
        <dbReference type="ARBA" id="ARBA00006339"/>
    </source>
</evidence>
<evidence type="ECO:0000256" key="4">
    <source>
        <dbReference type="ARBA" id="ARBA00022692"/>
    </source>
</evidence>
<sequence length="383" mass="44660">MRLRTCRLTGLVSLKGLMLISCIASVALFLKIQHPQELAVKKILSQSLIKAQSSTLTSNESEDITYINITDNGEDITFSNIVDNAQMDNIYKNETLIKLNTMVENAMKFQADNDTEIERCMQQRRQKIRETCHRKKSKKIRLSKNILVDDNLKVIYCYIPKVSSTYIIKSLIHLSKGNISLPVDIHYDGKYVTRLLKYKKADILYRLKTYTKFTFVREPFSRLLSAYNDKIVRSGDDHFSKHRKKLLEKYHKNSGTKIMSIAPFVDFVDYAVLQRKLPNEHWLPFFQLCSPCNVQYDYIGKYENLAKEGNFIFKKLGAKHSVIEEKPYNKSKNLSMEKAYSTLSINQLENLSEFYKMDFDLFEYPFPQALRAHYPTERSSRGI</sequence>
<comment type="caution">
    <text evidence="10">The sequence shown here is derived from an EMBL/GenBank/DDBJ whole genome shotgun (WGS) entry which is preliminary data.</text>
</comment>
<evidence type="ECO:0000256" key="7">
    <source>
        <dbReference type="ARBA" id="ARBA00023136"/>
    </source>
</evidence>
<feature type="transmembrane region" description="Helical" evidence="9">
    <location>
        <begin position="12"/>
        <end position="30"/>
    </location>
</feature>
<accession>A0A8S4P7I8</accession>
<dbReference type="GO" id="GO:0000139">
    <property type="term" value="C:Golgi membrane"/>
    <property type="evidence" value="ECO:0007669"/>
    <property type="project" value="UniProtKB-SubCell"/>
</dbReference>
<name>A0A8S4P7I8_OWEFU</name>
<dbReference type="Pfam" id="PF03567">
    <property type="entry name" value="Sulfotransfer_2"/>
    <property type="match status" value="1"/>
</dbReference>
<evidence type="ECO:0000256" key="8">
    <source>
        <dbReference type="ARBA" id="ARBA00023180"/>
    </source>
</evidence>
<dbReference type="GO" id="GO:0008146">
    <property type="term" value="F:sulfotransferase activity"/>
    <property type="evidence" value="ECO:0007669"/>
    <property type="project" value="InterPro"/>
</dbReference>
<dbReference type="InterPro" id="IPR005331">
    <property type="entry name" value="Sulfotransferase"/>
</dbReference>
<dbReference type="InterPro" id="IPR018011">
    <property type="entry name" value="Carb_sulfotrans_8-10"/>
</dbReference>
<dbReference type="GO" id="GO:0016051">
    <property type="term" value="P:carbohydrate biosynthetic process"/>
    <property type="evidence" value="ECO:0007669"/>
    <property type="project" value="InterPro"/>
</dbReference>
<protein>
    <recommendedName>
        <fullName evidence="9">Carbohydrate sulfotransferase</fullName>
        <ecNumber evidence="9">2.8.2.-</ecNumber>
    </recommendedName>
</protein>
<dbReference type="OrthoDB" id="2019940at2759"/>
<keyword evidence="7 9" id="KW-0472">Membrane</keyword>
<evidence type="ECO:0000256" key="9">
    <source>
        <dbReference type="RuleBase" id="RU364020"/>
    </source>
</evidence>
<evidence type="ECO:0000256" key="3">
    <source>
        <dbReference type="ARBA" id="ARBA00022679"/>
    </source>
</evidence>
<dbReference type="PANTHER" id="PTHR12137">
    <property type="entry name" value="CARBOHYDRATE SULFOTRANSFERASE"/>
    <property type="match status" value="1"/>
</dbReference>
<keyword evidence="4 9" id="KW-0812">Transmembrane</keyword>